<evidence type="ECO:0000313" key="11">
    <source>
        <dbReference type="EMBL" id="SES88188.1"/>
    </source>
</evidence>
<feature type="transmembrane region" description="Helical" evidence="9">
    <location>
        <begin position="12"/>
        <end position="35"/>
    </location>
</feature>
<proteinExistence type="inferred from homology"/>
<keyword evidence="5 9" id="KW-0812">Transmembrane</keyword>
<sequence>MRWLRLIDNGLGRIAYMCGWIASVAFILLTLNVFYDVVARYAFNNVSIGMQEMEWHLYSVVFLMGIPYALRTDGHVRVDVLYTKWSETFKAWVNLVGALLLVIPFAAFIAWLGIDFAVESYNLGESSGDPGGLPHRWIIKSLISFSSFFTAIAGINMVTYAIRVLKRDAHYENSEHSAGGLA</sequence>
<keyword evidence="6 9" id="KW-1133">Transmembrane helix</keyword>
<comment type="function">
    <text evidence="9">Part of the tripartite ATP-independent periplasmic (TRAP) transport system.</text>
</comment>
<comment type="subcellular location">
    <subcellularLocation>
        <location evidence="1 9">Cell inner membrane</location>
        <topology evidence="1 9">Multi-pass membrane protein</topology>
    </subcellularLocation>
</comment>
<protein>
    <recommendedName>
        <fullName evidence="9">TRAP transporter small permease protein</fullName>
    </recommendedName>
</protein>
<dbReference type="InterPro" id="IPR055348">
    <property type="entry name" value="DctQ"/>
</dbReference>
<dbReference type="OrthoDB" id="9795655at2"/>
<dbReference type="InterPro" id="IPR007387">
    <property type="entry name" value="TRAP_DctQ"/>
</dbReference>
<dbReference type="PANTHER" id="PTHR35011">
    <property type="entry name" value="2,3-DIKETO-L-GULONATE TRAP TRANSPORTER SMALL PERMEASE PROTEIN YIAM"/>
    <property type="match status" value="1"/>
</dbReference>
<name>A0A1I0A220_9GAMM</name>
<dbReference type="Proteomes" id="UP000198762">
    <property type="component" value="Unassembled WGS sequence"/>
</dbReference>
<comment type="similarity">
    <text evidence="8 9">Belongs to the TRAP transporter small permease family.</text>
</comment>
<evidence type="ECO:0000256" key="3">
    <source>
        <dbReference type="ARBA" id="ARBA00022475"/>
    </source>
</evidence>
<gene>
    <name evidence="11" type="ORF">SAMN04487962_102172</name>
</gene>
<dbReference type="Pfam" id="PF04290">
    <property type="entry name" value="DctQ"/>
    <property type="match status" value="1"/>
</dbReference>
<evidence type="ECO:0000313" key="12">
    <source>
        <dbReference type="Proteomes" id="UP000198762"/>
    </source>
</evidence>
<dbReference type="STRING" id="430453.SAMN04487962_102172"/>
<evidence type="ECO:0000256" key="5">
    <source>
        <dbReference type="ARBA" id="ARBA00022692"/>
    </source>
</evidence>
<evidence type="ECO:0000256" key="8">
    <source>
        <dbReference type="ARBA" id="ARBA00038436"/>
    </source>
</evidence>
<organism evidence="11 12">
    <name type="scientific">Marinobacter segnicrescens</name>
    <dbReference type="NCBI Taxonomy" id="430453"/>
    <lineage>
        <taxon>Bacteria</taxon>
        <taxon>Pseudomonadati</taxon>
        <taxon>Pseudomonadota</taxon>
        <taxon>Gammaproteobacteria</taxon>
        <taxon>Pseudomonadales</taxon>
        <taxon>Marinobacteraceae</taxon>
        <taxon>Marinobacter</taxon>
    </lineage>
</organism>
<accession>A0A1I0A220</accession>
<feature type="transmembrane region" description="Helical" evidence="9">
    <location>
        <begin position="55"/>
        <end position="70"/>
    </location>
</feature>
<keyword evidence="7 9" id="KW-0472">Membrane</keyword>
<dbReference type="GO" id="GO:0022857">
    <property type="term" value="F:transmembrane transporter activity"/>
    <property type="evidence" value="ECO:0007669"/>
    <property type="project" value="UniProtKB-UniRule"/>
</dbReference>
<dbReference type="AlphaFoldDB" id="A0A1I0A220"/>
<feature type="transmembrane region" description="Helical" evidence="9">
    <location>
        <begin position="137"/>
        <end position="162"/>
    </location>
</feature>
<keyword evidence="2 9" id="KW-0813">Transport</keyword>
<keyword evidence="4 9" id="KW-0997">Cell inner membrane</keyword>
<keyword evidence="3" id="KW-1003">Cell membrane</keyword>
<evidence type="ECO:0000256" key="4">
    <source>
        <dbReference type="ARBA" id="ARBA00022519"/>
    </source>
</evidence>
<feature type="domain" description="Tripartite ATP-independent periplasmic transporters DctQ component" evidence="10">
    <location>
        <begin position="30"/>
        <end position="160"/>
    </location>
</feature>
<keyword evidence="12" id="KW-1185">Reference proteome</keyword>
<evidence type="ECO:0000256" key="9">
    <source>
        <dbReference type="RuleBase" id="RU369079"/>
    </source>
</evidence>
<dbReference type="RefSeq" id="WP_091848857.1">
    <property type="nucleotide sequence ID" value="NZ_FOHZ01000002.1"/>
</dbReference>
<evidence type="ECO:0000256" key="7">
    <source>
        <dbReference type="ARBA" id="ARBA00023136"/>
    </source>
</evidence>
<reference evidence="12" key="1">
    <citation type="submission" date="2016-10" db="EMBL/GenBank/DDBJ databases">
        <authorList>
            <person name="Varghese N."/>
            <person name="Submissions S."/>
        </authorList>
    </citation>
    <scope>NUCLEOTIDE SEQUENCE [LARGE SCALE GENOMIC DNA]</scope>
    <source>
        <strain evidence="12">CGMCC 1.6489</strain>
    </source>
</reference>
<evidence type="ECO:0000256" key="2">
    <source>
        <dbReference type="ARBA" id="ARBA00022448"/>
    </source>
</evidence>
<dbReference type="GO" id="GO:0005886">
    <property type="term" value="C:plasma membrane"/>
    <property type="evidence" value="ECO:0007669"/>
    <property type="project" value="UniProtKB-SubCell"/>
</dbReference>
<dbReference type="EMBL" id="FOHZ01000002">
    <property type="protein sequence ID" value="SES88188.1"/>
    <property type="molecule type" value="Genomic_DNA"/>
</dbReference>
<dbReference type="PANTHER" id="PTHR35011:SF4">
    <property type="entry name" value="SLL1102 PROTEIN"/>
    <property type="match status" value="1"/>
</dbReference>
<evidence type="ECO:0000256" key="1">
    <source>
        <dbReference type="ARBA" id="ARBA00004429"/>
    </source>
</evidence>
<evidence type="ECO:0000259" key="10">
    <source>
        <dbReference type="Pfam" id="PF04290"/>
    </source>
</evidence>
<evidence type="ECO:0000256" key="6">
    <source>
        <dbReference type="ARBA" id="ARBA00022989"/>
    </source>
</evidence>
<feature type="transmembrane region" description="Helical" evidence="9">
    <location>
        <begin position="91"/>
        <end position="114"/>
    </location>
</feature>
<comment type="subunit">
    <text evidence="9">The complex comprises the extracytoplasmic solute receptor protein and the two transmembrane proteins.</text>
</comment>